<dbReference type="EMBL" id="LNKT01000071">
    <property type="protein sequence ID" value="KYJ85639.1"/>
    <property type="molecule type" value="Genomic_DNA"/>
</dbReference>
<dbReference type="GO" id="GO:0022625">
    <property type="term" value="C:cytosolic large ribosomal subunit"/>
    <property type="evidence" value="ECO:0007669"/>
    <property type="project" value="UniProtKB-UniRule"/>
</dbReference>
<dbReference type="Gene3D" id="3.90.930.12">
    <property type="entry name" value="Ribosomal protein L6, alpha-beta domain"/>
    <property type="match status" value="2"/>
</dbReference>
<dbReference type="InterPro" id="IPR002358">
    <property type="entry name" value="Ribosomal_uL6_CS"/>
</dbReference>
<evidence type="ECO:0000256" key="5">
    <source>
        <dbReference type="RuleBase" id="RU003869"/>
    </source>
</evidence>
<dbReference type="SUPFAM" id="SSF56053">
    <property type="entry name" value="Ribosomal protein L6"/>
    <property type="match status" value="2"/>
</dbReference>
<dbReference type="InterPro" id="IPR000702">
    <property type="entry name" value="Ribosomal_uL6-like"/>
</dbReference>
<dbReference type="PROSITE" id="PS00525">
    <property type="entry name" value="RIBOSOMAL_L6_1"/>
    <property type="match status" value="1"/>
</dbReference>
<evidence type="ECO:0000259" key="7">
    <source>
        <dbReference type="Pfam" id="PF00347"/>
    </source>
</evidence>
<dbReference type="OrthoDB" id="9805007at2"/>
<dbReference type="PANTHER" id="PTHR11655">
    <property type="entry name" value="60S/50S RIBOSOMAL PROTEIN L6/L9"/>
    <property type="match status" value="1"/>
</dbReference>
<name>A0A151CDV2_9BACT</name>
<evidence type="ECO:0000256" key="1">
    <source>
        <dbReference type="ARBA" id="ARBA00009356"/>
    </source>
</evidence>
<keyword evidence="9" id="KW-1185">Reference proteome</keyword>
<dbReference type="InterPro" id="IPR019906">
    <property type="entry name" value="Ribosomal_uL6_bac-type"/>
</dbReference>
<dbReference type="InterPro" id="IPR036789">
    <property type="entry name" value="Ribosomal_uL6-like_a/b-dom_sf"/>
</dbReference>
<dbReference type="RefSeq" id="WP_067332462.1">
    <property type="nucleotide sequence ID" value="NZ_LNKT01000071.1"/>
</dbReference>
<dbReference type="NCBIfam" id="TIGR03654">
    <property type="entry name" value="L6_bact"/>
    <property type="match status" value="1"/>
</dbReference>
<accession>A0A151CDV2</accession>
<evidence type="ECO:0000256" key="6">
    <source>
        <dbReference type="RuleBase" id="RU003870"/>
    </source>
</evidence>
<sequence>MSRIGKRPVTVPSGIEVSLDGTTLVAKKGNLEKRLETHGRVGINIDGSEVTFERVGDEKQDAAFWGTYRALFNNIMIGLDKGYSKSLEINGVGYRAAVEGKVLKLQLGFSHDVNFEIPEGLDIKVEKNIVTISGTDKQAVGQAAAEIRAFRPPEPYKGKGVKYTDEVIIRKAGKAAGK</sequence>
<comment type="function">
    <text evidence="4 6">This protein binds to the 23S rRNA, and is important in its secondary structure. It is located near the subunit interface in the base of the L7/L12 stalk, and near the tRNA binding site of the peptidyltransferase center.</text>
</comment>
<dbReference type="PRINTS" id="PR00059">
    <property type="entry name" value="RIBOSOMALL6"/>
</dbReference>
<organism evidence="8 9">
    <name type="scientific">Sulfurovum riftiae</name>
    <dbReference type="NCBI Taxonomy" id="1630136"/>
    <lineage>
        <taxon>Bacteria</taxon>
        <taxon>Pseudomonadati</taxon>
        <taxon>Campylobacterota</taxon>
        <taxon>Epsilonproteobacteria</taxon>
        <taxon>Campylobacterales</taxon>
        <taxon>Sulfurovaceae</taxon>
        <taxon>Sulfurovum</taxon>
    </lineage>
</organism>
<dbReference type="PIRSF" id="PIRSF002162">
    <property type="entry name" value="Ribosomal_L6"/>
    <property type="match status" value="1"/>
</dbReference>
<dbReference type="InterPro" id="IPR020040">
    <property type="entry name" value="Ribosomal_uL6_a/b-dom"/>
</dbReference>
<evidence type="ECO:0000256" key="3">
    <source>
        <dbReference type="ARBA" id="ARBA00023274"/>
    </source>
</evidence>
<dbReference type="Pfam" id="PF00347">
    <property type="entry name" value="Ribosomal_L6"/>
    <property type="match status" value="1"/>
</dbReference>
<evidence type="ECO:0000256" key="2">
    <source>
        <dbReference type="ARBA" id="ARBA00022980"/>
    </source>
</evidence>
<keyword evidence="3 4" id="KW-0687">Ribonucleoprotein</keyword>
<dbReference type="GO" id="GO:0002181">
    <property type="term" value="P:cytoplasmic translation"/>
    <property type="evidence" value="ECO:0007669"/>
    <property type="project" value="TreeGrafter"/>
</dbReference>
<comment type="caution">
    <text evidence="8">The sequence shown here is derived from an EMBL/GenBank/DDBJ whole genome shotgun (WGS) entry which is preliminary data.</text>
</comment>
<dbReference type="AlphaFoldDB" id="A0A151CDV2"/>
<proteinExistence type="inferred from homology"/>
<feature type="domain" description="Large ribosomal subunit protein uL6 alpha-beta" evidence="7">
    <location>
        <begin position="91"/>
        <end position="163"/>
    </location>
</feature>
<gene>
    <name evidence="4" type="primary">rplF</name>
    <name evidence="8" type="ORF">AS592_00985</name>
</gene>
<keyword evidence="4 6" id="KW-0699">rRNA-binding</keyword>
<dbReference type="GO" id="GO:0019843">
    <property type="term" value="F:rRNA binding"/>
    <property type="evidence" value="ECO:0007669"/>
    <property type="project" value="UniProtKB-UniRule"/>
</dbReference>
<dbReference type="GO" id="GO:0003735">
    <property type="term" value="F:structural constituent of ribosome"/>
    <property type="evidence" value="ECO:0007669"/>
    <property type="project" value="UniProtKB-UniRule"/>
</dbReference>
<dbReference type="PANTHER" id="PTHR11655:SF14">
    <property type="entry name" value="LARGE RIBOSOMAL SUBUNIT PROTEIN UL6M"/>
    <property type="match status" value="1"/>
</dbReference>
<evidence type="ECO:0000256" key="4">
    <source>
        <dbReference type="HAMAP-Rule" id="MF_01365"/>
    </source>
</evidence>
<dbReference type="STRING" id="1630136.AS592_00985"/>
<protein>
    <recommendedName>
        <fullName evidence="4">Large ribosomal subunit protein uL6</fullName>
    </recommendedName>
</protein>
<dbReference type="Proteomes" id="UP000075359">
    <property type="component" value="Unassembled WGS sequence"/>
</dbReference>
<evidence type="ECO:0000313" key="9">
    <source>
        <dbReference type="Proteomes" id="UP000075359"/>
    </source>
</evidence>
<reference evidence="8 9" key="1">
    <citation type="submission" date="2015-11" db="EMBL/GenBank/DDBJ databases">
        <title>Draft genome of Sulfurovum riftiae 1812E, a member of the Epsilonproteobacteria isolated from the tube of the deep-sea hydrothermal vent tubewom Riftia pachyptila.</title>
        <authorList>
            <person name="Vetriani C."/>
            <person name="Giovannelli D."/>
        </authorList>
    </citation>
    <scope>NUCLEOTIDE SEQUENCE [LARGE SCALE GENOMIC DNA]</scope>
    <source>
        <strain evidence="8 9">1812E</strain>
    </source>
</reference>
<evidence type="ECO:0000313" key="8">
    <source>
        <dbReference type="EMBL" id="KYJ85639.1"/>
    </source>
</evidence>
<comment type="subunit">
    <text evidence="4">Part of the 50S ribosomal subunit.</text>
</comment>
<dbReference type="FunFam" id="3.90.930.12:FF:000001">
    <property type="entry name" value="50S ribosomal protein L6"/>
    <property type="match status" value="1"/>
</dbReference>
<keyword evidence="4 6" id="KW-0694">RNA-binding</keyword>
<dbReference type="HAMAP" id="MF_01365_B">
    <property type="entry name" value="Ribosomal_uL6_B"/>
    <property type="match status" value="1"/>
</dbReference>
<comment type="similarity">
    <text evidence="1 4 5">Belongs to the universal ribosomal protein uL6 family.</text>
</comment>
<keyword evidence="2 4" id="KW-0689">Ribosomal protein</keyword>